<dbReference type="PIRSF" id="PIRSF036962">
    <property type="entry name" value="UCP036962_SignTr_Ycf55"/>
    <property type="match status" value="1"/>
</dbReference>
<accession>A0A3G3MH73</accession>
<organism evidence="1">
    <name type="scientific">Neogoniolithon spectabile</name>
    <dbReference type="NCBI Taxonomy" id="231755"/>
    <lineage>
        <taxon>Eukaryota</taxon>
        <taxon>Rhodophyta</taxon>
        <taxon>Florideophyceae</taxon>
        <taxon>Corallinophycidae</taxon>
        <taxon>Corallinales</taxon>
        <taxon>Spongitidaceae</taxon>
        <taxon>Neogoniolithoideae</taxon>
        <taxon>Neogoniolithon</taxon>
    </lineage>
</organism>
<keyword evidence="1" id="KW-0934">Plastid</keyword>
<dbReference type="AlphaFoldDB" id="A0A3G3MH73"/>
<sequence length="323" mass="38564">MITYWPNHRSVDLNLAVARLFVEGYTTLSSIKINQTNKLMPLDLLNLNVQQYLFKEILIEFEILILDITEINIQLNHLEILIRQLIYDLLKRIQYKFLVKLVNTTYLHTKYINSRYTNFTLSNETQKIIYLLLIYCLFGSSKIKQGIFLFFNSKTPTYHVQLLFEHMIIDISNIITLDTIKHQRSIYKLHQFLTSNHLCNKRYSSLRSLANFHNNLISNNYLYQYIHYPLQIYRSTKIIYFLQTGKIFHKVIYMNRTSKYTVMSKLQFITILCLELQDFILPKLNYIIVLLGKFIIFVVNEILNKSVYLCSKIIVNNINREKK</sequence>
<name>A0A3G3MH73_9FLOR</name>
<dbReference type="EMBL" id="MH281628">
    <property type="protein sequence ID" value="AYR06152.1"/>
    <property type="molecule type" value="Genomic_DNA"/>
</dbReference>
<reference evidence="1" key="1">
    <citation type="journal article" date="2018" name="Genome Biol. Evol.">
        <title>Mitochondrial and Plastid Genomes from Coralline Red Algae Provide Insights into the Incongruent Evolutionary Histories of Organelles.</title>
        <authorList>
            <person name="Lee J."/>
            <person name="Song H.J."/>
            <person name="In Park S."/>
            <person name="Lee Y.M."/>
            <person name="Jeong S.Y."/>
            <person name="Oh Cho T."/>
            <person name="Kim J.H."/>
            <person name="Choi H.G."/>
            <person name="Choi C.G."/>
            <person name="Nelson W.A."/>
            <person name="Fredericq S."/>
            <person name="Bhattacharya D."/>
            <person name="Su Yoon H."/>
        </authorList>
    </citation>
    <scope>NUCLEOTIDE SEQUENCE</scope>
</reference>
<dbReference type="InterPro" id="IPR017077">
    <property type="entry name" value="Uncharacterised_Ycf55_algae"/>
</dbReference>
<dbReference type="RefSeq" id="YP_009541943.1">
    <property type="nucleotide sequence ID" value="NC_039978.1"/>
</dbReference>
<evidence type="ECO:0000313" key="1">
    <source>
        <dbReference type="EMBL" id="AYR06152.1"/>
    </source>
</evidence>
<geneLocation type="plastid" evidence="1"/>
<dbReference type="InterPro" id="IPR022552">
    <property type="entry name" value="UPF_Ycf55"/>
</dbReference>
<protein>
    <submittedName>
        <fullName evidence="1">Uncharacterized protein</fullName>
    </submittedName>
</protein>
<dbReference type="Pfam" id="PF12452">
    <property type="entry name" value="DUF3685"/>
    <property type="match status" value="1"/>
</dbReference>
<gene>
    <name evidence="1" type="primary">ycf55</name>
</gene>
<dbReference type="GeneID" id="38463718"/>
<proteinExistence type="predicted"/>